<protein>
    <submittedName>
        <fullName evidence="4">Clavaminate synthase-like protein</fullName>
    </submittedName>
</protein>
<evidence type="ECO:0000259" key="2">
    <source>
        <dbReference type="PROSITE" id="PS50181"/>
    </source>
</evidence>
<feature type="region of interest" description="Disordered" evidence="1">
    <location>
        <begin position="1"/>
        <end position="20"/>
    </location>
</feature>
<dbReference type="Gene3D" id="2.60.120.650">
    <property type="entry name" value="Cupin"/>
    <property type="match status" value="1"/>
</dbReference>
<dbReference type="InterPro" id="IPR041667">
    <property type="entry name" value="Cupin_8"/>
</dbReference>
<dbReference type="Pfam" id="PF12937">
    <property type="entry name" value="F-box-like"/>
    <property type="match status" value="1"/>
</dbReference>
<dbReference type="Gene3D" id="1.20.1280.50">
    <property type="match status" value="1"/>
</dbReference>
<feature type="compositionally biased region" description="Acidic residues" evidence="1">
    <location>
        <begin position="522"/>
        <end position="534"/>
    </location>
</feature>
<dbReference type="SMART" id="SM00558">
    <property type="entry name" value="JmjC"/>
    <property type="match status" value="1"/>
</dbReference>
<dbReference type="Pfam" id="PF13621">
    <property type="entry name" value="Cupin_8"/>
    <property type="match status" value="1"/>
</dbReference>
<sequence>MKIDGPPQSTCSDSDESGDDVPVAIQQHPLRVKPSGNAYTASSNSKDCSGFFARLPDELLMVLLESFDSDKLTQLGGTCKYLYAFTRSDELWRDLFVRSKPKDFSWHGTWRATYLGKPSSAFSRLDCSAVFSDVLHRPFFCAHTPLDHYARNIPRQNAIDRFSDLSEADFQSSWTNKPFILTDPIKQWPIYKTWNTASLLEKYASVTFRAEAVDWPLSTYTSYMHNSSDESPLYLFDRSFVEKMSLTVSSSPPSNCSSSTSTTSTDATEAAYWPPPAFGTDFFSVLHAQRPDRRWLILGPARSGSTFHKDPNATSAWNAVLTGAKYWLLFPSPPPGIILSPDNAEITAPLSIAEYLLTFHALARRSPGCVEAVCHAGEVLHVPSGWFHLVLNLQEGVAVTQNFVPRAKVPDVLAFLRDVPEQVTGFRDDVGDPFGLFVERLGAEYPDVLEEGMGVLERRGTGKKGRRTRWEVLTKGLLGGDDGEKKESGFSFGFGGGEGDESADEDDGAQGGFSFGFGTTGDDSEDDDDALPAQ</sequence>
<evidence type="ECO:0000313" key="5">
    <source>
        <dbReference type="Proteomes" id="UP000799437"/>
    </source>
</evidence>
<evidence type="ECO:0000259" key="3">
    <source>
        <dbReference type="PROSITE" id="PS51184"/>
    </source>
</evidence>
<feature type="domain" description="JmjC" evidence="3">
    <location>
        <begin position="262"/>
        <end position="420"/>
    </location>
</feature>
<dbReference type="InterPro" id="IPR050910">
    <property type="entry name" value="JMJD6_ArgDemeth/LysHydrox"/>
</dbReference>
<gene>
    <name evidence="4" type="ORF">EJ05DRAFT_441387</name>
</gene>
<feature type="domain" description="F-box" evidence="2">
    <location>
        <begin position="49"/>
        <end position="95"/>
    </location>
</feature>
<dbReference type="InterPro" id="IPR036047">
    <property type="entry name" value="F-box-like_dom_sf"/>
</dbReference>
<feature type="region of interest" description="Disordered" evidence="1">
    <location>
        <begin position="484"/>
        <end position="534"/>
    </location>
</feature>
<feature type="compositionally biased region" description="Acidic residues" evidence="1">
    <location>
        <begin position="498"/>
        <end position="508"/>
    </location>
</feature>
<dbReference type="PROSITE" id="PS50181">
    <property type="entry name" value="FBOX"/>
    <property type="match status" value="1"/>
</dbReference>
<evidence type="ECO:0000313" key="4">
    <source>
        <dbReference type="EMBL" id="KAF2756776.1"/>
    </source>
</evidence>
<dbReference type="SUPFAM" id="SSF81383">
    <property type="entry name" value="F-box domain"/>
    <property type="match status" value="1"/>
</dbReference>
<reference evidence="4" key="1">
    <citation type="journal article" date="2020" name="Stud. Mycol.">
        <title>101 Dothideomycetes genomes: a test case for predicting lifestyles and emergence of pathogens.</title>
        <authorList>
            <person name="Haridas S."/>
            <person name="Albert R."/>
            <person name="Binder M."/>
            <person name="Bloem J."/>
            <person name="Labutti K."/>
            <person name="Salamov A."/>
            <person name="Andreopoulos B."/>
            <person name="Baker S."/>
            <person name="Barry K."/>
            <person name="Bills G."/>
            <person name="Bluhm B."/>
            <person name="Cannon C."/>
            <person name="Castanera R."/>
            <person name="Culley D."/>
            <person name="Daum C."/>
            <person name="Ezra D."/>
            <person name="Gonzalez J."/>
            <person name="Henrissat B."/>
            <person name="Kuo A."/>
            <person name="Liang C."/>
            <person name="Lipzen A."/>
            <person name="Lutzoni F."/>
            <person name="Magnuson J."/>
            <person name="Mondo S."/>
            <person name="Nolan M."/>
            <person name="Ohm R."/>
            <person name="Pangilinan J."/>
            <person name="Park H.-J."/>
            <person name="Ramirez L."/>
            <person name="Alfaro M."/>
            <person name="Sun H."/>
            <person name="Tritt A."/>
            <person name="Yoshinaga Y."/>
            <person name="Zwiers L.-H."/>
            <person name="Turgeon B."/>
            <person name="Goodwin S."/>
            <person name="Spatafora J."/>
            <person name="Crous P."/>
            <person name="Grigoriev I."/>
        </authorList>
    </citation>
    <scope>NUCLEOTIDE SEQUENCE</scope>
    <source>
        <strain evidence="4">CBS 121739</strain>
    </source>
</reference>
<organism evidence="4 5">
    <name type="scientific">Pseudovirgaria hyperparasitica</name>
    <dbReference type="NCBI Taxonomy" id="470096"/>
    <lineage>
        <taxon>Eukaryota</taxon>
        <taxon>Fungi</taxon>
        <taxon>Dikarya</taxon>
        <taxon>Ascomycota</taxon>
        <taxon>Pezizomycotina</taxon>
        <taxon>Dothideomycetes</taxon>
        <taxon>Dothideomycetes incertae sedis</taxon>
        <taxon>Acrospermales</taxon>
        <taxon>Acrospermaceae</taxon>
        <taxon>Pseudovirgaria</taxon>
    </lineage>
</organism>
<dbReference type="AlphaFoldDB" id="A0A6A6W481"/>
<feature type="compositionally biased region" description="Gly residues" evidence="1">
    <location>
        <begin position="509"/>
        <end position="519"/>
    </location>
</feature>
<evidence type="ECO:0000256" key="1">
    <source>
        <dbReference type="SAM" id="MobiDB-lite"/>
    </source>
</evidence>
<name>A0A6A6W481_9PEZI</name>
<dbReference type="GeneID" id="54483038"/>
<dbReference type="EMBL" id="ML996575">
    <property type="protein sequence ID" value="KAF2756776.1"/>
    <property type="molecule type" value="Genomic_DNA"/>
</dbReference>
<dbReference type="InterPro" id="IPR003347">
    <property type="entry name" value="JmjC_dom"/>
</dbReference>
<keyword evidence="5" id="KW-1185">Reference proteome</keyword>
<proteinExistence type="predicted"/>
<dbReference type="SUPFAM" id="SSF51197">
    <property type="entry name" value="Clavaminate synthase-like"/>
    <property type="match status" value="1"/>
</dbReference>
<dbReference type="Proteomes" id="UP000799437">
    <property type="component" value="Unassembled WGS sequence"/>
</dbReference>
<dbReference type="RefSeq" id="XP_033599227.1">
    <property type="nucleotide sequence ID" value="XM_033741984.1"/>
</dbReference>
<dbReference type="OrthoDB" id="424465at2759"/>
<dbReference type="InterPro" id="IPR001810">
    <property type="entry name" value="F-box_dom"/>
</dbReference>
<dbReference type="GO" id="GO:0005634">
    <property type="term" value="C:nucleus"/>
    <property type="evidence" value="ECO:0007669"/>
    <property type="project" value="TreeGrafter"/>
</dbReference>
<dbReference type="PANTHER" id="PTHR12480:SF21">
    <property type="entry name" value="JMJC DOMAIN-CONTAINING PROTEIN 8"/>
    <property type="match status" value="1"/>
</dbReference>
<dbReference type="PANTHER" id="PTHR12480">
    <property type="entry name" value="ARGININE DEMETHYLASE AND LYSYL-HYDROXYLASE JMJD"/>
    <property type="match status" value="1"/>
</dbReference>
<dbReference type="PROSITE" id="PS51184">
    <property type="entry name" value="JMJC"/>
    <property type="match status" value="1"/>
</dbReference>
<accession>A0A6A6W481</accession>
<dbReference type="GO" id="GO:0000987">
    <property type="term" value="F:cis-regulatory region sequence-specific DNA binding"/>
    <property type="evidence" value="ECO:0007669"/>
    <property type="project" value="TreeGrafter"/>
</dbReference>